<feature type="domain" description="RRN6 K-rich C-terminal" evidence="3">
    <location>
        <begin position="836"/>
        <end position="952"/>
    </location>
</feature>
<evidence type="ECO:0000259" key="2">
    <source>
        <dbReference type="Pfam" id="PF10214"/>
    </source>
</evidence>
<feature type="region of interest" description="Disordered" evidence="1">
    <location>
        <begin position="636"/>
        <end position="655"/>
    </location>
</feature>
<evidence type="ECO:0000259" key="4">
    <source>
        <dbReference type="Pfam" id="PF20640"/>
    </source>
</evidence>
<feature type="compositionally biased region" description="Basic residues" evidence="1">
    <location>
        <begin position="871"/>
        <end position="882"/>
    </location>
</feature>
<dbReference type="GO" id="GO:0001163">
    <property type="term" value="F:RNA polymerase I transcription regulatory region sequence-specific DNA binding"/>
    <property type="evidence" value="ECO:0007669"/>
    <property type="project" value="TreeGrafter"/>
</dbReference>
<dbReference type="Pfam" id="PF20639">
    <property type="entry name" value="Rrn6_K-rich"/>
    <property type="match status" value="1"/>
</dbReference>
<feature type="compositionally biased region" description="Polar residues" evidence="1">
    <location>
        <begin position="637"/>
        <end position="650"/>
    </location>
</feature>
<keyword evidence="6" id="KW-1185">Reference proteome</keyword>
<dbReference type="EMBL" id="MU251431">
    <property type="protein sequence ID" value="KAG9235459.1"/>
    <property type="molecule type" value="Genomic_DNA"/>
</dbReference>
<feature type="domain" description="RRN6 beta-propeller" evidence="2">
    <location>
        <begin position="105"/>
        <end position="455"/>
    </location>
</feature>
<dbReference type="PANTHER" id="PTHR28221">
    <property type="entry name" value="RNA POLYMERASE I-SPECIFIC TRANSCRIPTION INITIATION FACTOR RRN6"/>
    <property type="match status" value="1"/>
</dbReference>
<feature type="region of interest" description="Disordered" evidence="1">
    <location>
        <begin position="551"/>
        <end position="586"/>
    </location>
</feature>
<comment type="caution">
    <text evidence="5">The sequence shown here is derived from an EMBL/GenBank/DDBJ whole genome shotgun (WGS) entry which is preliminary data.</text>
</comment>
<dbReference type="GO" id="GO:0001179">
    <property type="term" value="F:RNA polymerase I general transcription initiation factor binding"/>
    <property type="evidence" value="ECO:0007669"/>
    <property type="project" value="TreeGrafter"/>
</dbReference>
<feature type="compositionally biased region" description="Polar residues" evidence="1">
    <location>
        <begin position="797"/>
        <end position="807"/>
    </location>
</feature>
<proteinExistence type="predicted"/>
<evidence type="ECO:0000256" key="1">
    <source>
        <dbReference type="SAM" id="MobiDB-lite"/>
    </source>
</evidence>
<dbReference type="Pfam" id="PF20640">
    <property type="entry name" value="Rrn6_HB"/>
    <property type="match status" value="1"/>
</dbReference>
<dbReference type="Proteomes" id="UP000824998">
    <property type="component" value="Unassembled WGS sequence"/>
</dbReference>
<dbReference type="AlphaFoldDB" id="A0A9P7YKE1"/>
<keyword evidence="5" id="KW-0648">Protein biosynthesis</keyword>
<dbReference type="GO" id="GO:0070860">
    <property type="term" value="C:RNA polymerase I core factor complex"/>
    <property type="evidence" value="ECO:0007669"/>
    <property type="project" value="TreeGrafter"/>
</dbReference>
<evidence type="ECO:0000313" key="6">
    <source>
        <dbReference type="Proteomes" id="UP000824998"/>
    </source>
</evidence>
<feature type="domain" description="RRN6 helical bundle" evidence="4">
    <location>
        <begin position="549"/>
        <end position="755"/>
    </location>
</feature>
<dbReference type="InterPro" id="IPR048535">
    <property type="entry name" value="RRN6_beta-prop"/>
</dbReference>
<sequence length="952" mass="105890">MTDRRLTDLSYGHPGRATYDVVEHQWTFSVKHDEEQNIRQILPFKRCLSPSLQTIPDVKGLRHSHKLRRQLRQLTELNPELYPGFDILNSISKSTEESELPIRHGNLFVTGRAPKRKRVSRFVATPCGEAGHILRLIESQDQLLGWDTARGTVVTSDELNPASQGFWTSIGGTIRQICSSIDADETSTWLAVRQDAVTTIFRPYFAESQSSLPSNSSQGTPSRLVANPVASLTTSESHLLRHEDISFNPWYTQQFILVDTNGCWGIWNIERQRKTSFTLVVGKRGYVTDGIEMDQTSITSYLSEDGWYRALWVSTLATIVVCSRHLVAVFDLKARPARLQSISFAEAGEQILDVKRSFSDKSHLFVLTSNRIFWIEVTSGDGVGPGEIVAGARVLLSYRHYRDPSDETLALSTINDDQVPVLMSSGKTPIINVYGFAVDPSTREPTTWQGSFVLSPEIASNPSLGTNWESLYFAPLNFVAGVGEDDSLADDNVRFLQVWIVSSDIAVRSTICIAYNAIRQDSDFPEFLGVPPSVLPNTIYRRRPMKKTQAFIDSDSDSDEGPRQLVPSQSSQKQLPAPMEPAQGNLHPTIDFRHIFNAVFKIADSKRPGHSSSAETPSELPPLSEILENLGSRLTEARQSNGVPRTSLSELTGHDNLSGDLDKATAELHEFLCKVQNDDDGLDQFEVAVFNISGLGSTHSGSDFDSSQSSLGFLDIYDHLVDIWMSALPLNVPVQSRLSKYNAIRRIATSLCFSSFGISIQPRVQDITGWNNDRSLLSPEMTPDPSQGLYAHLPTPSYASSSQSLPTDSHRNENPAITRLRKYTVSIQSQPVRKPSKLLSEWVLDANPTSYTWQDPSRTDLEESFEEDARRKRRAESKRKKLMRQDTAMRAATVESQTSAGGIGSQPLPSHDTFSSQPVVEVPMTQPLGGMFGSRITQKGKKNKGKHRKAGF</sequence>
<dbReference type="GO" id="GO:0003743">
    <property type="term" value="F:translation initiation factor activity"/>
    <property type="evidence" value="ECO:0007669"/>
    <property type="project" value="UniProtKB-KW"/>
</dbReference>
<gene>
    <name evidence="5" type="ORF">BJ875DRAFT_270211</name>
</gene>
<reference evidence="5" key="1">
    <citation type="journal article" date="2021" name="IMA Fungus">
        <title>Genomic characterization of three marine fungi, including Emericellopsis atlantica sp. nov. with signatures of a generalist lifestyle and marine biomass degradation.</title>
        <authorList>
            <person name="Hagestad O.C."/>
            <person name="Hou L."/>
            <person name="Andersen J.H."/>
            <person name="Hansen E.H."/>
            <person name="Altermark B."/>
            <person name="Li C."/>
            <person name="Kuhnert E."/>
            <person name="Cox R.J."/>
            <person name="Crous P.W."/>
            <person name="Spatafora J.W."/>
            <person name="Lail K."/>
            <person name="Amirebrahimi M."/>
            <person name="Lipzen A."/>
            <person name="Pangilinan J."/>
            <person name="Andreopoulos W."/>
            <person name="Hayes R.D."/>
            <person name="Ng V."/>
            <person name="Grigoriev I.V."/>
            <person name="Jackson S.A."/>
            <person name="Sutton T.D.S."/>
            <person name="Dobson A.D.W."/>
            <person name="Rama T."/>
        </authorList>
    </citation>
    <scope>NUCLEOTIDE SEQUENCE</scope>
    <source>
        <strain evidence="5">TRa018bII</strain>
    </source>
</reference>
<evidence type="ECO:0000313" key="5">
    <source>
        <dbReference type="EMBL" id="KAG9235459.1"/>
    </source>
</evidence>
<protein>
    <submittedName>
        <fullName evidence="5">RNA polymerase I-specific transcription initiation factor RRN6-like protein</fullName>
    </submittedName>
</protein>
<dbReference type="OrthoDB" id="4090074at2759"/>
<organism evidence="5 6">
    <name type="scientific">Amylocarpus encephaloides</name>
    <dbReference type="NCBI Taxonomy" id="45428"/>
    <lineage>
        <taxon>Eukaryota</taxon>
        <taxon>Fungi</taxon>
        <taxon>Dikarya</taxon>
        <taxon>Ascomycota</taxon>
        <taxon>Pezizomycotina</taxon>
        <taxon>Leotiomycetes</taxon>
        <taxon>Helotiales</taxon>
        <taxon>Helotiales incertae sedis</taxon>
        <taxon>Amylocarpus</taxon>
    </lineage>
</organism>
<keyword evidence="5" id="KW-0396">Initiation factor</keyword>
<name>A0A9P7YKE1_9HELO</name>
<dbReference type="GO" id="GO:0042790">
    <property type="term" value="P:nucleolar large rRNA transcription by RNA polymerase I"/>
    <property type="evidence" value="ECO:0007669"/>
    <property type="project" value="TreeGrafter"/>
</dbReference>
<feature type="region of interest" description="Disordered" evidence="1">
    <location>
        <begin position="854"/>
        <end position="952"/>
    </location>
</feature>
<dbReference type="InterPro" id="IPR048537">
    <property type="entry name" value="RRN6_HB"/>
</dbReference>
<accession>A0A9P7YKE1</accession>
<dbReference type="Pfam" id="PF10214">
    <property type="entry name" value="Rrn6_beta-prop"/>
    <property type="match status" value="1"/>
</dbReference>
<feature type="compositionally biased region" description="Basic residues" evidence="1">
    <location>
        <begin position="938"/>
        <end position="952"/>
    </location>
</feature>
<evidence type="ECO:0000259" key="3">
    <source>
        <dbReference type="Pfam" id="PF20639"/>
    </source>
</evidence>
<feature type="region of interest" description="Disordered" evidence="1">
    <location>
        <begin position="782"/>
        <end position="816"/>
    </location>
</feature>
<dbReference type="InterPro" id="IPR048536">
    <property type="entry name" value="Rrn6_K-rich"/>
</dbReference>
<dbReference type="InterPro" id="IPR019350">
    <property type="entry name" value="RNA_pol_I-sp_TIF_RRN6-like"/>
</dbReference>
<dbReference type="PANTHER" id="PTHR28221:SF2">
    <property type="entry name" value="RNA POLYMERASE I-SPECIFIC TRANSCRIPTION INITIATION FACTOR RRN6"/>
    <property type="match status" value="1"/>
</dbReference>